<dbReference type="AlphaFoldDB" id="A0A9P8QR99"/>
<keyword evidence="3" id="KW-1185">Reference proteome</keyword>
<accession>A0A9P8QR99</accession>
<protein>
    <submittedName>
        <fullName evidence="2">Uncharacterized protein</fullName>
    </submittedName>
</protein>
<feature type="region of interest" description="Disordered" evidence="1">
    <location>
        <begin position="1"/>
        <end position="22"/>
    </location>
</feature>
<feature type="compositionally biased region" description="Acidic residues" evidence="1">
    <location>
        <begin position="62"/>
        <end position="78"/>
    </location>
</feature>
<evidence type="ECO:0000313" key="3">
    <source>
        <dbReference type="Proteomes" id="UP000827724"/>
    </source>
</evidence>
<dbReference type="Proteomes" id="UP000827724">
    <property type="component" value="Unassembled WGS sequence"/>
</dbReference>
<dbReference type="EMBL" id="JAIWOZ010000003">
    <property type="protein sequence ID" value="KAH6607172.1"/>
    <property type="molecule type" value="Genomic_DNA"/>
</dbReference>
<reference evidence="2" key="1">
    <citation type="submission" date="2021-08" db="EMBL/GenBank/DDBJ databases">
        <title>Chromosome-Level Trichoderma cornu-damae using Hi-C Data.</title>
        <authorList>
            <person name="Kim C.S."/>
        </authorList>
    </citation>
    <scope>NUCLEOTIDE SEQUENCE</scope>
    <source>
        <strain evidence="2">KA19-0412C</strain>
    </source>
</reference>
<name>A0A9P8QR99_9HYPO</name>
<evidence type="ECO:0000256" key="1">
    <source>
        <dbReference type="SAM" id="MobiDB-lite"/>
    </source>
</evidence>
<evidence type="ECO:0000313" key="2">
    <source>
        <dbReference type="EMBL" id="KAH6607172.1"/>
    </source>
</evidence>
<organism evidence="2 3">
    <name type="scientific">Trichoderma cornu-damae</name>
    <dbReference type="NCBI Taxonomy" id="654480"/>
    <lineage>
        <taxon>Eukaryota</taxon>
        <taxon>Fungi</taxon>
        <taxon>Dikarya</taxon>
        <taxon>Ascomycota</taxon>
        <taxon>Pezizomycotina</taxon>
        <taxon>Sordariomycetes</taxon>
        <taxon>Hypocreomycetidae</taxon>
        <taxon>Hypocreales</taxon>
        <taxon>Hypocreaceae</taxon>
        <taxon>Trichoderma</taxon>
    </lineage>
</organism>
<comment type="caution">
    <text evidence="2">The sequence shown here is derived from an EMBL/GenBank/DDBJ whole genome shotgun (WGS) entry which is preliminary data.</text>
</comment>
<gene>
    <name evidence="2" type="ORF">Trco_003485</name>
</gene>
<sequence length="78" mass="8199">MSWISLKLPDDADSRRGLPWPGPGCVGVAPRAERLDGSGSMFGLGGLLLETAEPNEPLTGEGEGEGEGENNDEDVYIL</sequence>
<feature type="region of interest" description="Disordered" evidence="1">
    <location>
        <begin position="52"/>
        <end position="78"/>
    </location>
</feature>
<proteinExistence type="predicted"/>